<dbReference type="RefSeq" id="XP_022496297.1">
    <property type="nucleotide sequence ID" value="XM_022647688.1"/>
</dbReference>
<dbReference type="PROSITE" id="PS50820">
    <property type="entry name" value="LCCL"/>
    <property type="match status" value="1"/>
</dbReference>
<evidence type="ECO:0000313" key="4">
    <source>
        <dbReference type="EMBL" id="OAL28470.1"/>
    </source>
</evidence>
<dbReference type="EMBL" id="LVCJ01000087">
    <property type="protein sequence ID" value="OAL28470.1"/>
    <property type="molecule type" value="Genomic_DNA"/>
</dbReference>
<dbReference type="InterPro" id="IPR004043">
    <property type="entry name" value="LCCL"/>
</dbReference>
<feature type="domain" description="LCCL" evidence="3">
    <location>
        <begin position="210"/>
        <end position="270"/>
    </location>
</feature>
<feature type="transmembrane region" description="Helical" evidence="2">
    <location>
        <begin position="357"/>
        <end position="376"/>
    </location>
</feature>
<accession>A0A178CET4</accession>
<evidence type="ECO:0000313" key="5">
    <source>
        <dbReference type="Proteomes" id="UP000185904"/>
    </source>
</evidence>
<proteinExistence type="predicted"/>
<dbReference type="InterPro" id="IPR051957">
    <property type="entry name" value="CRISP-LCCL_domain"/>
</dbReference>
<feature type="transmembrane region" description="Helical" evidence="2">
    <location>
        <begin position="320"/>
        <end position="337"/>
    </location>
</feature>
<dbReference type="PANTHER" id="PTHR31331:SF8">
    <property type="entry name" value="LCCL DOMAIN PROTEIN (AFU_ORTHOLOGUE AFUA_5G02970)"/>
    <property type="match status" value="1"/>
</dbReference>
<dbReference type="PANTHER" id="PTHR31331">
    <property type="entry name" value="LCCL DOMAIN PROTEIN (AFU_ORTHOLOGUE AFUA_5G08630)"/>
    <property type="match status" value="1"/>
</dbReference>
<dbReference type="InterPro" id="IPR036609">
    <property type="entry name" value="LCCL_sf"/>
</dbReference>
<comment type="caution">
    <text evidence="4">The sequence shown here is derived from an EMBL/GenBank/DDBJ whole genome shotgun (WGS) entry which is preliminary data.</text>
</comment>
<feature type="transmembrane region" description="Helical" evidence="2">
    <location>
        <begin position="421"/>
        <end position="441"/>
    </location>
</feature>
<organism evidence="4 5">
    <name type="scientific">Fonsecaea nubica</name>
    <dbReference type="NCBI Taxonomy" id="856822"/>
    <lineage>
        <taxon>Eukaryota</taxon>
        <taxon>Fungi</taxon>
        <taxon>Dikarya</taxon>
        <taxon>Ascomycota</taxon>
        <taxon>Pezizomycotina</taxon>
        <taxon>Eurotiomycetes</taxon>
        <taxon>Chaetothyriomycetidae</taxon>
        <taxon>Chaetothyriales</taxon>
        <taxon>Herpotrichiellaceae</taxon>
        <taxon>Fonsecaea</taxon>
    </lineage>
</organism>
<feature type="transmembrane region" description="Helical" evidence="2">
    <location>
        <begin position="116"/>
        <end position="134"/>
    </location>
</feature>
<evidence type="ECO:0000259" key="3">
    <source>
        <dbReference type="PROSITE" id="PS50820"/>
    </source>
</evidence>
<evidence type="ECO:0000256" key="1">
    <source>
        <dbReference type="SAM" id="MobiDB-lite"/>
    </source>
</evidence>
<dbReference type="Proteomes" id="UP000185904">
    <property type="component" value="Unassembled WGS sequence"/>
</dbReference>
<keyword evidence="2" id="KW-0472">Membrane</keyword>
<gene>
    <name evidence="4" type="ORF">AYO20_09418</name>
</gene>
<name>A0A178CET4_9EURO</name>
<dbReference type="SUPFAM" id="SSF69848">
    <property type="entry name" value="LCCL domain"/>
    <property type="match status" value="1"/>
</dbReference>
<keyword evidence="2" id="KW-1133">Transmembrane helix</keyword>
<dbReference type="AlphaFoldDB" id="A0A178CET4"/>
<reference evidence="4 5" key="1">
    <citation type="submission" date="2016-03" db="EMBL/GenBank/DDBJ databases">
        <title>The draft genome sequence of Fonsecaea nubica causative agent of cutaneous subcutaneous infection in human host.</title>
        <authorList>
            <person name="Costa F."/>
            <person name="Sybren D.H."/>
            <person name="Raittz R.T."/>
            <person name="Weiss V.A."/>
            <person name="Leao A.C."/>
            <person name="Gomes R."/>
            <person name="De Souza E.M."/>
            <person name="Pedrosa F.O."/>
            <person name="Steffens M.B."/>
            <person name="Bombassaro A."/>
            <person name="Tadra-Sfeir M.Z."/>
            <person name="Moreno L.F."/>
            <person name="Najafzadeh M.J."/>
            <person name="Felipe M.S."/>
            <person name="Teixeira M."/>
            <person name="Sun J."/>
            <person name="Xi L."/>
            <person name="Castro M.A."/>
            <person name="Vicente V.A."/>
        </authorList>
    </citation>
    <scope>NUCLEOTIDE SEQUENCE [LARGE SCALE GENOMIC DNA]</scope>
    <source>
        <strain evidence="4 5">CBS 269.64</strain>
    </source>
</reference>
<feature type="region of interest" description="Disordered" evidence="1">
    <location>
        <begin position="647"/>
        <end position="674"/>
    </location>
</feature>
<sequence>MVGYRDNADDPASETLPLSDEETALGARSPELHVQSTPDSPSSTALPIPVWLRESANSFKYKWVPLPLRKAGRAIVTWVKGPVPPRVLKIEPIYPKIQQAPIRLLDRYAPKKKHRVILLMALYVCWFLTWSLMLKNHSTSGFIKGYGKPSNLWCGASFWNEGNGCGLNGNMCRPFSSAHLTFRCPANCKGTHLLEEHIVGNQSLRYQGLVVGGPRPDEPDSMPVYRADSFICQAAIHAGIVTEASGGCGVATLIGSHTNFPSTKANGIESTSFLGTFPRSFTFQRLSAAQATCPTDSRWPLFVVTAVALVVLSIFTTSPAVFFFSTFVVMFLHVGLVSDPPNTANVYEAISKLVERLLPASFITVILYRVAALPLLRDLTAQIEKTVLYLGFCFIGALNNYTFAPLIPIERLTPRDLAQPGAPFALALIVTIILAIVISQIHFIRISGNMPKYLAIYGAMVLTLIIFLLLPNLRLRIHHYILAMVFMPGTFTQTRACLAYQGLLLGLFINGIARWGFASIIQTPAALGEANGGGGSGSPGSWWGAKSPNVTAVVAPDISNITFNWGPLPKDSGVDGVSILINDVERWRGYTDEELYWDPDGVTLKRRHERGDTDDSLEPEFFRFAWMSGSETGLYSRVGLWDEHGQWHGPEEGTTKNMGVGDEEDDEVRNYGGPFDFVDEAEEQRLHEVAEQQQQQQEL</sequence>
<dbReference type="Gene3D" id="2.170.130.20">
    <property type="entry name" value="LCCL-like domain"/>
    <property type="match status" value="1"/>
</dbReference>
<keyword evidence="5" id="KW-1185">Reference proteome</keyword>
<dbReference type="OrthoDB" id="441660at2759"/>
<protein>
    <recommendedName>
        <fullName evidence="3">LCCL domain-containing protein</fullName>
    </recommendedName>
</protein>
<dbReference type="SMART" id="SM00603">
    <property type="entry name" value="LCCL"/>
    <property type="match status" value="1"/>
</dbReference>
<feature type="transmembrane region" description="Helical" evidence="2">
    <location>
        <begin position="388"/>
        <end position="409"/>
    </location>
</feature>
<dbReference type="Pfam" id="PF03815">
    <property type="entry name" value="LCCL"/>
    <property type="match status" value="1"/>
</dbReference>
<dbReference type="GeneID" id="34592816"/>
<feature type="transmembrane region" description="Helical" evidence="2">
    <location>
        <begin position="453"/>
        <end position="473"/>
    </location>
</feature>
<keyword evidence="2" id="KW-0812">Transmembrane</keyword>
<feature type="transmembrane region" description="Helical" evidence="2">
    <location>
        <begin position="493"/>
        <end position="513"/>
    </location>
</feature>
<evidence type="ECO:0000256" key="2">
    <source>
        <dbReference type="SAM" id="Phobius"/>
    </source>
</evidence>